<dbReference type="SUPFAM" id="SSF47384">
    <property type="entry name" value="Homodimeric domain of signal transducing histidine kinase"/>
    <property type="match status" value="1"/>
</dbReference>
<feature type="transmembrane region" description="Helical" evidence="11">
    <location>
        <begin position="7"/>
        <end position="30"/>
    </location>
</feature>
<keyword evidence="4" id="KW-0597">Phosphoprotein</keyword>
<dbReference type="PANTHER" id="PTHR45436:SF5">
    <property type="entry name" value="SENSOR HISTIDINE KINASE TRCS"/>
    <property type="match status" value="1"/>
</dbReference>
<feature type="domain" description="Histidine kinase" evidence="12">
    <location>
        <begin position="240"/>
        <end position="450"/>
    </location>
</feature>
<dbReference type="InterPro" id="IPR003594">
    <property type="entry name" value="HATPase_dom"/>
</dbReference>
<dbReference type="PROSITE" id="PS50109">
    <property type="entry name" value="HIS_KIN"/>
    <property type="match status" value="1"/>
</dbReference>
<sequence>MNYKTRLTLLFVGLFLIVLTSILTFIYFSYADMRRDEFFERLHEKSFTTARLLLEVKGIDKDLLKLIDQNSINKMYDEKVLVFNEKNELIYSSLDDETIPYSETLINQIREKEDKFYVDKDGDEVVGVHYTDQGHDYVVLASAYDTYGISKLENLKNIVIFAMVLGAGLIALSSYFYIRQVFRPIDALNRSIQVISEKNLHAFIKVKKNRDELDRLAINYNQMLERLYKAFESQRSFVRNASHELKTPLALIQGRLELLAEMEPSQAEAKQIMTNLMNDLQGQADLIDSLLLIQRLQSQVPVNTSAIRIDELLYESAEELGQLFPEKIQIDIAQAIQSGDELTLKANAMLLKTCFRNLIENAGLYGRDGLSITIAPSGHNVEISFINRGDEALPAGLIFEPFYRQPSQQEKPGNGLGLSIVKQIVELNGGQVSYSFENNCHIFRLLLPQA</sequence>
<dbReference type="CDD" id="cd00075">
    <property type="entry name" value="HATPase"/>
    <property type="match status" value="1"/>
</dbReference>
<dbReference type="Gene3D" id="3.30.565.10">
    <property type="entry name" value="Histidine kinase-like ATPase, C-terminal domain"/>
    <property type="match status" value="1"/>
</dbReference>
<protein>
    <recommendedName>
        <fullName evidence="3">histidine kinase</fullName>
        <ecNumber evidence="3">2.7.13.3</ecNumber>
    </recommendedName>
</protein>
<evidence type="ECO:0000256" key="3">
    <source>
        <dbReference type="ARBA" id="ARBA00012438"/>
    </source>
</evidence>
<dbReference type="PANTHER" id="PTHR45436">
    <property type="entry name" value="SENSOR HISTIDINE KINASE YKOH"/>
    <property type="match status" value="1"/>
</dbReference>
<evidence type="ECO:0000259" key="12">
    <source>
        <dbReference type="PROSITE" id="PS50109"/>
    </source>
</evidence>
<keyword evidence="7 14" id="KW-0418">Kinase</keyword>
<dbReference type="InterPro" id="IPR050428">
    <property type="entry name" value="TCS_sensor_his_kinase"/>
</dbReference>
<dbReference type="SMART" id="SM00304">
    <property type="entry name" value="HAMP"/>
    <property type="match status" value="1"/>
</dbReference>
<comment type="catalytic activity">
    <reaction evidence="1">
        <text>ATP + protein L-histidine = ADP + protein N-phospho-L-histidine.</text>
        <dbReference type="EC" id="2.7.13.3"/>
    </reaction>
</comment>
<organism evidence="14 15">
    <name type="scientific">Chryseosolibacter histidini</name>
    <dbReference type="NCBI Taxonomy" id="2782349"/>
    <lineage>
        <taxon>Bacteria</taxon>
        <taxon>Pseudomonadati</taxon>
        <taxon>Bacteroidota</taxon>
        <taxon>Cytophagia</taxon>
        <taxon>Cytophagales</taxon>
        <taxon>Chryseotaleaceae</taxon>
        <taxon>Chryseosolibacter</taxon>
    </lineage>
</organism>
<proteinExistence type="predicted"/>
<gene>
    <name evidence="14" type="ORF">KK083_28170</name>
</gene>
<dbReference type="Pfam" id="PF00512">
    <property type="entry name" value="HisKA"/>
    <property type="match status" value="1"/>
</dbReference>
<dbReference type="AlphaFoldDB" id="A0AAP2DQQ1"/>
<dbReference type="InterPro" id="IPR036097">
    <property type="entry name" value="HisK_dim/P_sf"/>
</dbReference>
<evidence type="ECO:0000256" key="10">
    <source>
        <dbReference type="ARBA" id="ARBA00023136"/>
    </source>
</evidence>
<evidence type="ECO:0000313" key="15">
    <source>
        <dbReference type="Proteomes" id="UP001319200"/>
    </source>
</evidence>
<dbReference type="InterPro" id="IPR003661">
    <property type="entry name" value="HisK_dim/P_dom"/>
</dbReference>
<comment type="subcellular location">
    <subcellularLocation>
        <location evidence="2">Membrane</location>
    </subcellularLocation>
</comment>
<name>A0AAP2DQQ1_9BACT</name>
<dbReference type="SMART" id="SM00388">
    <property type="entry name" value="HisKA"/>
    <property type="match status" value="1"/>
</dbReference>
<keyword evidence="10 11" id="KW-0472">Membrane</keyword>
<dbReference type="PRINTS" id="PR00344">
    <property type="entry name" value="BCTRLSENSOR"/>
</dbReference>
<dbReference type="EC" id="2.7.13.3" evidence="3"/>
<reference evidence="14 15" key="1">
    <citation type="submission" date="2021-05" db="EMBL/GenBank/DDBJ databases">
        <title>A Polyphasic approach of four new species of the genus Ohtaekwangia: Ohtaekwangia histidinii sp. nov., Ohtaekwangia cretensis sp. nov., Ohtaekwangia indiensis sp. nov., Ohtaekwangia reichenbachii sp. nov. from diverse environment.</title>
        <authorList>
            <person name="Octaviana S."/>
        </authorList>
    </citation>
    <scope>NUCLEOTIDE SEQUENCE [LARGE SCALE GENOMIC DNA]</scope>
    <source>
        <strain evidence="14 15">PWU4</strain>
    </source>
</reference>
<keyword evidence="5" id="KW-0808">Transferase</keyword>
<dbReference type="CDD" id="cd00082">
    <property type="entry name" value="HisKA"/>
    <property type="match status" value="1"/>
</dbReference>
<evidence type="ECO:0000256" key="7">
    <source>
        <dbReference type="ARBA" id="ARBA00022777"/>
    </source>
</evidence>
<dbReference type="EMBL" id="JAHESF010000048">
    <property type="protein sequence ID" value="MBT1700800.1"/>
    <property type="molecule type" value="Genomic_DNA"/>
</dbReference>
<dbReference type="InterPro" id="IPR004358">
    <property type="entry name" value="Sig_transdc_His_kin-like_C"/>
</dbReference>
<dbReference type="GO" id="GO:0000155">
    <property type="term" value="F:phosphorelay sensor kinase activity"/>
    <property type="evidence" value="ECO:0007669"/>
    <property type="project" value="InterPro"/>
</dbReference>
<dbReference type="Gene3D" id="1.10.287.130">
    <property type="match status" value="1"/>
</dbReference>
<comment type="caution">
    <text evidence="14">The sequence shown here is derived from an EMBL/GenBank/DDBJ whole genome shotgun (WGS) entry which is preliminary data.</text>
</comment>
<evidence type="ECO:0000256" key="6">
    <source>
        <dbReference type="ARBA" id="ARBA00022692"/>
    </source>
</evidence>
<dbReference type="Pfam" id="PF02518">
    <property type="entry name" value="HATPase_c"/>
    <property type="match status" value="1"/>
</dbReference>
<evidence type="ECO:0000256" key="5">
    <source>
        <dbReference type="ARBA" id="ARBA00022679"/>
    </source>
</evidence>
<dbReference type="GO" id="GO:0005886">
    <property type="term" value="C:plasma membrane"/>
    <property type="evidence" value="ECO:0007669"/>
    <property type="project" value="TreeGrafter"/>
</dbReference>
<dbReference type="SUPFAM" id="SSF158472">
    <property type="entry name" value="HAMP domain-like"/>
    <property type="match status" value="1"/>
</dbReference>
<dbReference type="SMART" id="SM00387">
    <property type="entry name" value="HATPase_c"/>
    <property type="match status" value="1"/>
</dbReference>
<evidence type="ECO:0000256" key="9">
    <source>
        <dbReference type="ARBA" id="ARBA00023012"/>
    </source>
</evidence>
<evidence type="ECO:0000313" key="14">
    <source>
        <dbReference type="EMBL" id="MBT1700800.1"/>
    </source>
</evidence>
<feature type="domain" description="HAMP" evidence="13">
    <location>
        <begin position="179"/>
        <end position="232"/>
    </location>
</feature>
<evidence type="ECO:0000256" key="8">
    <source>
        <dbReference type="ARBA" id="ARBA00022989"/>
    </source>
</evidence>
<dbReference type="InterPro" id="IPR003660">
    <property type="entry name" value="HAMP_dom"/>
</dbReference>
<evidence type="ECO:0000256" key="1">
    <source>
        <dbReference type="ARBA" id="ARBA00000085"/>
    </source>
</evidence>
<evidence type="ECO:0000256" key="11">
    <source>
        <dbReference type="SAM" id="Phobius"/>
    </source>
</evidence>
<dbReference type="Proteomes" id="UP001319200">
    <property type="component" value="Unassembled WGS sequence"/>
</dbReference>
<dbReference type="InterPro" id="IPR005467">
    <property type="entry name" value="His_kinase_dom"/>
</dbReference>
<evidence type="ECO:0000256" key="4">
    <source>
        <dbReference type="ARBA" id="ARBA00022553"/>
    </source>
</evidence>
<dbReference type="InterPro" id="IPR036890">
    <property type="entry name" value="HATPase_C_sf"/>
</dbReference>
<dbReference type="Pfam" id="PF00672">
    <property type="entry name" value="HAMP"/>
    <property type="match status" value="1"/>
</dbReference>
<dbReference type="CDD" id="cd06225">
    <property type="entry name" value="HAMP"/>
    <property type="match status" value="1"/>
</dbReference>
<keyword evidence="6 11" id="KW-0812">Transmembrane</keyword>
<dbReference type="RefSeq" id="WP_254169488.1">
    <property type="nucleotide sequence ID" value="NZ_JAHESF010000048.1"/>
</dbReference>
<keyword evidence="15" id="KW-1185">Reference proteome</keyword>
<evidence type="ECO:0000259" key="13">
    <source>
        <dbReference type="PROSITE" id="PS50885"/>
    </source>
</evidence>
<dbReference type="Gene3D" id="6.10.340.10">
    <property type="match status" value="1"/>
</dbReference>
<keyword evidence="9" id="KW-0902">Two-component regulatory system</keyword>
<accession>A0AAP2DQQ1</accession>
<keyword evidence="8 11" id="KW-1133">Transmembrane helix</keyword>
<feature type="transmembrane region" description="Helical" evidence="11">
    <location>
        <begin position="158"/>
        <end position="178"/>
    </location>
</feature>
<dbReference type="SUPFAM" id="SSF55874">
    <property type="entry name" value="ATPase domain of HSP90 chaperone/DNA topoisomerase II/histidine kinase"/>
    <property type="match status" value="1"/>
</dbReference>
<dbReference type="PROSITE" id="PS50885">
    <property type="entry name" value="HAMP"/>
    <property type="match status" value="1"/>
</dbReference>
<evidence type="ECO:0000256" key="2">
    <source>
        <dbReference type="ARBA" id="ARBA00004370"/>
    </source>
</evidence>